<feature type="compositionally biased region" description="Low complexity" evidence="5">
    <location>
        <begin position="98"/>
        <end position="121"/>
    </location>
</feature>
<feature type="compositionally biased region" description="Basic and acidic residues" evidence="5">
    <location>
        <begin position="1"/>
        <end position="16"/>
    </location>
</feature>
<evidence type="ECO:0000256" key="3">
    <source>
        <dbReference type="ARBA" id="ARBA00022989"/>
    </source>
</evidence>
<evidence type="ECO:0000256" key="5">
    <source>
        <dbReference type="SAM" id="MobiDB-lite"/>
    </source>
</evidence>
<dbReference type="EMBL" id="JAAZSQ010000021">
    <property type="protein sequence ID" value="NKX56229.1"/>
    <property type="molecule type" value="Genomic_DNA"/>
</dbReference>
<feature type="transmembrane region" description="Helical" evidence="6">
    <location>
        <begin position="165"/>
        <end position="192"/>
    </location>
</feature>
<feature type="transmembrane region" description="Helical" evidence="6">
    <location>
        <begin position="140"/>
        <end position="159"/>
    </location>
</feature>
<feature type="compositionally biased region" description="Pro residues" evidence="5">
    <location>
        <begin position="17"/>
        <end position="32"/>
    </location>
</feature>
<feature type="compositionally biased region" description="Low complexity" evidence="5">
    <location>
        <begin position="33"/>
        <end position="82"/>
    </location>
</feature>
<evidence type="ECO:0000259" key="7">
    <source>
        <dbReference type="Pfam" id="PF05154"/>
    </source>
</evidence>
<organism evidence="8 9">
    <name type="scientific">Arthrobacter mobilis</name>
    <dbReference type="NCBI Taxonomy" id="2724944"/>
    <lineage>
        <taxon>Bacteria</taxon>
        <taxon>Bacillati</taxon>
        <taxon>Actinomycetota</taxon>
        <taxon>Actinomycetes</taxon>
        <taxon>Micrococcales</taxon>
        <taxon>Micrococcaceae</taxon>
        <taxon>Arthrobacter</taxon>
    </lineage>
</organism>
<feature type="region of interest" description="Disordered" evidence="5">
    <location>
        <begin position="1"/>
        <end position="121"/>
    </location>
</feature>
<evidence type="ECO:0000313" key="9">
    <source>
        <dbReference type="Proteomes" id="UP000544090"/>
    </source>
</evidence>
<reference evidence="8 9" key="1">
    <citation type="submission" date="2020-04" db="EMBL/GenBank/DDBJ databases">
        <title>Arthrobacter sp. nov.</title>
        <authorList>
            <person name="Liu S."/>
        </authorList>
    </citation>
    <scope>NUCLEOTIDE SEQUENCE [LARGE SCALE GENOMIC DNA]</scope>
    <source>
        <strain evidence="8 9">E918</strain>
    </source>
</reference>
<protein>
    <submittedName>
        <fullName evidence="8">NINE protein</fullName>
    </submittedName>
</protein>
<keyword evidence="2 6" id="KW-0812">Transmembrane</keyword>
<name>A0A7X6K6Q4_9MICC</name>
<dbReference type="GO" id="GO:0016020">
    <property type="term" value="C:membrane"/>
    <property type="evidence" value="ECO:0007669"/>
    <property type="project" value="UniProtKB-SubCell"/>
</dbReference>
<dbReference type="Proteomes" id="UP000544090">
    <property type="component" value="Unassembled WGS sequence"/>
</dbReference>
<feature type="domain" description="TM2" evidence="7">
    <location>
        <begin position="136"/>
        <end position="188"/>
    </location>
</feature>
<keyword evidence="3 6" id="KW-1133">Transmembrane helix</keyword>
<dbReference type="Pfam" id="PF05154">
    <property type="entry name" value="TM2"/>
    <property type="match status" value="1"/>
</dbReference>
<evidence type="ECO:0000256" key="6">
    <source>
        <dbReference type="SAM" id="Phobius"/>
    </source>
</evidence>
<keyword evidence="4 6" id="KW-0472">Membrane</keyword>
<dbReference type="InterPro" id="IPR007829">
    <property type="entry name" value="TM2"/>
</dbReference>
<accession>A0A7X6K6Q4</accession>
<comment type="subcellular location">
    <subcellularLocation>
        <location evidence="1">Membrane</location>
        <topology evidence="1">Multi-pass membrane protein</topology>
    </subcellularLocation>
</comment>
<proteinExistence type="predicted"/>
<dbReference type="RefSeq" id="WP_168488355.1">
    <property type="nucleotide sequence ID" value="NZ_JAAZSQ010000021.1"/>
</dbReference>
<keyword evidence="9" id="KW-1185">Reference proteome</keyword>
<evidence type="ECO:0000256" key="2">
    <source>
        <dbReference type="ARBA" id="ARBA00022692"/>
    </source>
</evidence>
<evidence type="ECO:0000256" key="1">
    <source>
        <dbReference type="ARBA" id="ARBA00004141"/>
    </source>
</evidence>
<evidence type="ECO:0000256" key="4">
    <source>
        <dbReference type="ARBA" id="ARBA00023136"/>
    </source>
</evidence>
<gene>
    <name evidence="8" type="ORF">HGG74_17185</name>
</gene>
<comment type="caution">
    <text evidence="8">The sequence shown here is derived from an EMBL/GenBank/DDBJ whole genome shotgun (WGS) entry which is preliminary data.</text>
</comment>
<dbReference type="AlphaFoldDB" id="A0A7X6K6Q4"/>
<evidence type="ECO:0000313" key="8">
    <source>
        <dbReference type="EMBL" id="NKX56229.1"/>
    </source>
</evidence>
<sequence length="208" mass="21782">MSEHPDATNPGRDRPSPAHPTEPVPAAPPNPTLPLSNAGRDAAGAGRTAVPGQDPGPAPGQSQPGPERQAGQQPPYAQPYGEQGRHGAQNPYIPPAGPGSAYPQYPQQPYGEQGRHPAPYGAPGQPYYNVAGYVEQKSRLVGGLLGILLGGLGIHRFYLGYTAVGIVQIVVTFLTFGLGAVWGFIEGIMILVGAEPFRRDARGVPLKE</sequence>